<feature type="region of interest" description="Disordered" evidence="1">
    <location>
        <begin position="136"/>
        <end position="162"/>
    </location>
</feature>
<protein>
    <submittedName>
        <fullName evidence="2">Uncharacterized protein</fullName>
    </submittedName>
</protein>
<accession>A5DGB0</accession>
<dbReference type="EMBL" id="CH408157">
    <property type="protein sequence ID" value="EDK38213.2"/>
    <property type="molecule type" value="Genomic_DNA"/>
</dbReference>
<sequence>MWYSWTATQLPRMDESLYQKFTLHDPSIDLSQTLNELIDFESASLQFEPQLVRIESNNSEVLTKKRSLRQKWSSWLESWRRQEKRKKPFKPQRRVSLAKRIQSSTKSILKNKHNENYESERRLATLSDRMATQLTYSENSDSESESQVRDNESCKNVAQPEREEVAAIGAPSDEDLRNQLHCQRSLQVSRYYKYFSE</sequence>
<reference evidence="2 3" key="1">
    <citation type="journal article" date="2009" name="Nature">
        <title>Evolution of pathogenicity and sexual reproduction in eight Candida genomes.</title>
        <authorList>
            <person name="Butler G."/>
            <person name="Rasmussen M.D."/>
            <person name="Lin M.F."/>
            <person name="Santos M.A."/>
            <person name="Sakthikumar S."/>
            <person name="Munro C.A."/>
            <person name="Rheinbay E."/>
            <person name="Grabherr M."/>
            <person name="Forche A."/>
            <person name="Reedy J.L."/>
            <person name="Agrafioti I."/>
            <person name="Arnaud M.B."/>
            <person name="Bates S."/>
            <person name="Brown A.J."/>
            <person name="Brunke S."/>
            <person name="Costanzo M.C."/>
            <person name="Fitzpatrick D.A."/>
            <person name="de Groot P.W."/>
            <person name="Harris D."/>
            <person name="Hoyer L.L."/>
            <person name="Hube B."/>
            <person name="Klis F.M."/>
            <person name="Kodira C."/>
            <person name="Lennard N."/>
            <person name="Logue M.E."/>
            <person name="Martin R."/>
            <person name="Neiman A.M."/>
            <person name="Nikolaou E."/>
            <person name="Quail M.A."/>
            <person name="Quinn J."/>
            <person name="Santos M.C."/>
            <person name="Schmitzberger F.F."/>
            <person name="Sherlock G."/>
            <person name="Shah P."/>
            <person name="Silverstein K.A."/>
            <person name="Skrzypek M.S."/>
            <person name="Soll D."/>
            <person name="Staggs R."/>
            <person name="Stansfield I."/>
            <person name="Stumpf M.P."/>
            <person name="Sudbery P.E."/>
            <person name="Srikantha T."/>
            <person name="Zeng Q."/>
            <person name="Berman J."/>
            <person name="Berriman M."/>
            <person name="Heitman J."/>
            <person name="Gow N.A."/>
            <person name="Lorenz M.C."/>
            <person name="Birren B.W."/>
            <person name="Kellis M."/>
            <person name="Cuomo C.A."/>
        </authorList>
    </citation>
    <scope>NUCLEOTIDE SEQUENCE [LARGE SCALE GENOMIC DNA]</scope>
    <source>
        <strain evidence="3">ATCC 6260 / CBS 566 / DSM 6381 / JCM 1539 / NBRC 10279 / NRRL Y-324</strain>
    </source>
</reference>
<gene>
    <name evidence="2" type="ORF">PGUG_02311</name>
</gene>
<dbReference type="KEGG" id="pgu:PGUG_02311"/>
<proteinExistence type="predicted"/>
<keyword evidence="3" id="KW-1185">Reference proteome</keyword>
<dbReference type="OrthoDB" id="10369654at2759"/>
<dbReference type="GeneID" id="5126979"/>
<dbReference type="AlphaFoldDB" id="A5DGB0"/>
<evidence type="ECO:0000313" key="2">
    <source>
        <dbReference type="EMBL" id="EDK38213.2"/>
    </source>
</evidence>
<dbReference type="RefSeq" id="XP_001484582.2">
    <property type="nucleotide sequence ID" value="XM_001484532.1"/>
</dbReference>
<organism evidence="2 3">
    <name type="scientific">Meyerozyma guilliermondii (strain ATCC 6260 / CBS 566 / DSM 6381 / JCM 1539 / NBRC 10279 / NRRL Y-324)</name>
    <name type="common">Yeast</name>
    <name type="synonym">Candida guilliermondii</name>
    <dbReference type="NCBI Taxonomy" id="294746"/>
    <lineage>
        <taxon>Eukaryota</taxon>
        <taxon>Fungi</taxon>
        <taxon>Dikarya</taxon>
        <taxon>Ascomycota</taxon>
        <taxon>Saccharomycotina</taxon>
        <taxon>Pichiomycetes</taxon>
        <taxon>Debaryomycetaceae</taxon>
        <taxon>Meyerozyma</taxon>
    </lineage>
</organism>
<dbReference type="HOGENOM" id="CLU_1384605_0_0_1"/>
<evidence type="ECO:0000313" key="3">
    <source>
        <dbReference type="Proteomes" id="UP000001997"/>
    </source>
</evidence>
<dbReference type="Proteomes" id="UP000001997">
    <property type="component" value="Unassembled WGS sequence"/>
</dbReference>
<dbReference type="InParanoid" id="A5DGB0"/>
<evidence type="ECO:0000256" key="1">
    <source>
        <dbReference type="SAM" id="MobiDB-lite"/>
    </source>
</evidence>
<name>A5DGB0_PICGU</name>